<dbReference type="Pfam" id="PF07690">
    <property type="entry name" value="MFS_1"/>
    <property type="match status" value="1"/>
</dbReference>
<dbReference type="EMBL" id="LCBQ01000018">
    <property type="protein sequence ID" value="KKS13312.1"/>
    <property type="molecule type" value="Genomic_DNA"/>
</dbReference>
<dbReference type="InterPro" id="IPR052714">
    <property type="entry name" value="MFS_Exporter"/>
</dbReference>
<evidence type="ECO:0000313" key="7">
    <source>
        <dbReference type="Proteomes" id="UP000034380"/>
    </source>
</evidence>
<proteinExistence type="predicted"/>
<sequence length="206" mass="22517">MRINRVIRTLVLADFFVNAGFSVFAPVVAIFITRQISGGTIEAIGFGAAIVQLCKIIVELPLAKILDKNHGEYDDFYSLIIGSTLIAMVPFAYLFANSIIHIYIIQAIYGVGIAFVVPPWYAIFSRHLDKMHESFEWTLDSVSIGLAAAGAAALGGIIAQRFGFNFVFIIGGIFAIFGGLMQILIFKDLKKKVPQGQVKAEPDKVT</sequence>
<feature type="transmembrane region" description="Helical" evidence="4">
    <location>
        <begin position="164"/>
        <end position="186"/>
    </location>
</feature>
<evidence type="ECO:0000256" key="2">
    <source>
        <dbReference type="ARBA" id="ARBA00022989"/>
    </source>
</evidence>
<reference evidence="6 7" key="1">
    <citation type="journal article" date="2015" name="Nature">
        <title>rRNA introns, odd ribosomes, and small enigmatic genomes across a large radiation of phyla.</title>
        <authorList>
            <person name="Brown C.T."/>
            <person name="Hug L.A."/>
            <person name="Thomas B.C."/>
            <person name="Sharon I."/>
            <person name="Castelle C.J."/>
            <person name="Singh A."/>
            <person name="Wilkins M.J."/>
            <person name="Williams K.H."/>
            <person name="Banfield J.F."/>
        </authorList>
    </citation>
    <scope>NUCLEOTIDE SEQUENCE [LARGE SCALE GENOMIC DNA]</scope>
</reference>
<name>A0A0G0WMK3_9BACT</name>
<keyword evidence="1 4" id="KW-0812">Transmembrane</keyword>
<feature type="domain" description="Major facilitator superfamily (MFS) profile" evidence="5">
    <location>
        <begin position="6"/>
        <end position="206"/>
    </location>
</feature>
<dbReference type="Gene3D" id="1.20.1250.20">
    <property type="entry name" value="MFS general substrate transporter like domains"/>
    <property type="match status" value="1"/>
</dbReference>
<dbReference type="SUPFAM" id="SSF103473">
    <property type="entry name" value="MFS general substrate transporter"/>
    <property type="match status" value="1"/>
</dbReference>
<keyword evidence="3 4" id="KW-0472">Membrane</keyword>
<evidence type="ECO:0000256" key="4">
    <source>
        <dbReference type="SAM" id="Phobius"/>
    </source>
</evidence>
<dbReference type="PANTHER" id="PTHR23531">
    <property type="entry name" value="QUINOLENE RESISTANCE PROTEIN NORA"/>
    <property type="match status" value="1"/>
</dbReference>
<dbReference type="InterPro" id="IPR011701">
    <property type="entry name" value="MFS"/>
</dbReference>
<gene>
    <name evidence="6" type="ORF">UU70_C0018G0005</name>
</gene>
<evidence type="ECO:0000313" key="6">
    <source>
        <dbReference type="EMBL" id="KKS13312.1"/>
    </source>
</evidence>
<evidence type="ECO:0000256" key="1">
    <source>
        <dbReference type="ARBA" id="ARBA00022692"/>
    </source>
</evidence>
<accession>A0A0G0WMK3</accession>
<dbReference type="InterPro" id="IPR036259">
    <property type="entry name" value="MFS_trans_sf"/>
</dbReference>
<organism evidence="6 7">
    <name type="scientific">Candidatus Yanofskybacteria bacterium GW2011_GWA1_41_6</name>
    <dbReference type="NCBI Taxonomy" id="1619020"/>
    <lineage>
        <taxon>Bacteria</taxon>
        <taxon>Candidatus Yanofskyibacteriota</taxon>
    </lineage>
</organism>
<dbReference type="InterPro" id="IPR020846">
    <property type="entry name" value="MFS_dom"/>
</dbReference>
<dbReference type="GO" id="GO:0022857">
    <property type="term" value="F:transmembrane transporter activity"/>
    <property type="evidence" value="ECO:0007669"/>
    <property type="project" value="InterPro"/>
</dbReference>
<protein>
    <recommendedName>
        <fullName evidence="5">Major facilitator superfamily (MFS) profile domain-containing protein</fullName>
    </recommendedName>
</protein>
<comment type="caution">
    <text evidence="6">The sequence shown here is derived from an EMBL/GenBank/DDBJ whole genome shotgun (WGS) entry which is preliminary data.</text>
</comment>
<evidence type="ECO:0000256" key="3">
    <source>
        <dbReference type="ARBA" id="ARBA00023136"/>
    </source>
</evidence>
<feature type="transmembrane region" description="Helical" evidence="4">
    <location>
        <begin position="135"/>
        <end position="158"/>
    </location>
</feature>
<feature type="transmembrane region" description="Helical" evidence="4">
    <location>
        <begin position="75"/>
        <end position="96"/>
    </location>
</feature>
<evidence type="ECO:0000259" key="5">
    <source>
        <dbReference type="PROSITE" id="PS50850"/>
    </source>
</evidence>
<dbReference type="PROSITE" id="PS50850">
    <property type="entry name" value="MFS"/>
    <property type="match status" value="1"/>
</dbReference>
<dbReference type="PANTHER" id="PTHR23531:SF1">
    <property type="entry name" value="QUINOLENE RESISTANCE PROTEIN NORA"/>
    <property type="match status" value="1"/>
</dbReference>
<dbReference type="Proteomes" id="UP000034380">
    <property type="component" value="Unassembled WGS sequence"/>
</dbReference>
<keyword evidence="2 4" id="KW-1133">Transmembrane helix</keyword>
<feature type="transmembrane region" description="Helical" evidence="4">
    <location>
        <begin position="102"/>
        <end position="123"/>
    </location>
</feature>
<dbReference type="AlphaFoldDB" id="A0A0G0WMK3"/>
<feature type="transmembrane region" description="Helical" evidence="4">
    <location>
        <begin position="44"/>
        <end position="63"/>
    </location>
</feature>
<feature type="transmembrane region" description="Helical" evidence="4">
    <location>
        <begin position="12"/>
        <end position="32"/>
    </location>
</feature>